<dbReference type="EMBL" id="CADCTW010000133">
    <property type="protein sequence ID" value="CAA9337550.1"/>
    <property type="molecule type" value="Genomic_DNA"/>
</dbReference>
<proteinExistence type="predicted"/>
<organism evidence="1">
    <name type="scientific">uncultured Gemmatimonadota bacterium</name>
    <dbReference type="NCBI Taxonomy" id="203437"/>
    <lineage>
        <taxon>Bacteria</taxon>
        <taxon>Pseudomonadati</taxon>
        <taxon>Gemmatimonadota</taxon>
        <taxon>environmental samples</taxon>
    </lineage>
</organism>
<accession>A0A6J4LPV4</accession>
<dbReference type="AlphaFoldDB" id="A0A6J4LPV4"/>
<reference evidence="1" key="1">
    <citation type="submission" date="2020-02" db="EMBL/GenBank/DDBJ databases">
        <authorList>
            <person name="Meier V. D."/>
        </authorList>
    </citation>
    <scope>NUCLEOTIDE SEQUENCE</scope>
    <source>
        <strain evidence="1">AVDCRST_MAG68</strain>
    </source>
</reference>
<gene>
    <name evidence="1" type="ORF">AVDCRST_MAG68-3440</name>
</gene>
<feature type="non-terminal residue" evidence="1">
    <location>
        <position position="1"/>
    </location>
</feature>
<protein>
    <submittedName>
        <fullName evidence="1">Uncharacterized protein</fullName>
    </submittedName>
</protein>
<evidence type="ECO:0000313" key="1">
    <source>
        <dbReference type="EMBL" id="CAA9337550.1"/>
    </source>
</evidence>
<name>A0A6J4LPV4_9BACT</name>
<sequence length="64" mass="6716">EGLRRPGVAGAGRGVDGVHLWRGRRAGLALQAPPPQPGLLQAVGDVVGRVGRRGHAPPRVRRDL</sequence>
<feature type="non-terminal residue" evidence="1">
    <location>
        <position position="64"/>
    </location>
</feature>